<dbReference type="RefSeq" id="WP_005500909.1">
    <property type="nucleotide sequence ID" value="NZ_ABIC01000028.1"/>
</dbReference>
<comment type="caution">
    <text evidence="2">The sequence shown here is derived from an EMBL/GenBank/DDBJ whole genome shotgun (WGS) entry which is preliminary data.</text>
</comment>
<reference evidence="2 3" key="1">
    <citation type="submission" date="2007-10" db="EMBL/GenBank/DDBJ databases">
        <authorList>
            <person name="Yayanos A."/>
            <person name="Ferriera S."/>
            <person name="Johnson J."/>
            <person name="Kravitz S."/>
            <person name="Halpern A."/>
            <person name="Remington K."/>
            <person name="Beeson K."/>
            <person name="Tran B."/>
            <person name="Rogers Y.-H."/>
            <person name="Friedman R."/>
            <person name="Venter J.C."/>
        </authorList>
    </citation>
    <scope>NUCLEOTIDE SEQUENCE [LARGE SCALE GENOMIC DNA]</scope>
    <source>
        <strain evidence="2 3">KT99</strain>
    </source>
</reference>
<dbReference type="EMBL" id="ABIC01000028">
    <property type="protein sequence ID" value="EDP99994.1"/>
    <property type="molecule type" value="Genomic_DNA"/>
</dbReference>
<feature type="transmembrane region" description="Helical" evidence="1">
    <location>
        <begin position="20"/>
        <end position="38"/>
    </location>
</feature>
<protein>
    <submittedName>
        <fullName evidence="2">Uncharacterized protein</fullName>
    </submittedName>
</protein>
<evidence type="ECO:0000256" key="1">
    <source>
        <dbReference type="SAM" id="Phobius"/>
    </source>
</evidence>
<keyword evidence="3" id="KW-1185">Reference proteome</keyword>
<gene>
    <name evidence="2" type="ORF">KT99_16916</name>
</gene>
<evidence type="ECO:0000313" key="3">
    <source>
        <dbReference type="Proteomes" id="UP000005839"/>
    </source>
</evidence>
<feature type="transmembrane region" description="Helical" evidence="1">
    <location>
        <begin position="76"/>
        <end position="98"/>
    </location>
</feature>
<keyword evidence="1" id="KW-1133">Transmembrane helix</keyword>
<evidence type="ECO:0000313" key="2">
    <source>
        <dbReference type="EMBL" id="EDP99994.1"/>
    </source>
</evidence>
<dbReference type="Proteomes" id="UP000005839">
    <property type="component" value="Unassembled WGS sequence"/>
</dbReference>
<dbReference type="Pfam" id="PF20327">
    <property type="entry name" value="DUF6622"/>
    <property type="match status" value="1"/>
</dbReference>
<dbReference type="STRING" id="314608.KT99_16916"/>
<accession>A9DF86</accession>
<keyword evidence="1" id="KW-0472">Membrane</keyword>
<organism evidence="2 3">
    <name type="scientific">Shewanella benthica KT99</name>
    <dbReference type="NCBI Taxonomy" id="314608"/>
    <lineage>
        <taxon>Bacteria</taxon>
        <taxon>Pseudomonadati</taxon>
        <taxon>Pseudomonadota</taxon>
        <taxon>Gammaproteobacteria</taxon>
        <taxon>Alteromonadales</taxon>
        <taxon>Shewanellaceae</taxon>
        <taxon>Shewanella</taxon>
    </lineage>
</organism>
<feature type="transmembrane region" description="Helical" evidence="1">
    <location>
        <begin position="50"/>
        <end position="70"/>
    </location>
</feature>
<dbReference type="AlphaFoldDB" id="A9DF86"/>
<name>A9DF86_9GAMM</name>
<sequence>MQLDSLSQALLEPLSQTFSQTPIWVFILFIALFGLGYSQSRQRRVSRVRAFIFPLVMSVFSLISLNTLVSSRGNEMLVFGLASWLAGLLLVFILVMVYQTGNRNSHGESWEGVVYVKQHDIFCLGW</sequence>
<keyword evidence="1" id="KW-0812">Transmembrane</keyword>
<dbReference type="InterPro" id="IPR046730">
    <property type="entry name" value="DUF6622"/>
</dbReference>
<proteinExistence type="predicted"/>